<dbReference type="Pfam" id="PF13793">
    <property type="entry name" value="Pribosyltran_N"/>
    <property type="match status" value="1"/>
</dbReference>
<evidence type="ECO:0000259" key="12">
    <source>
        <dbReference type="Pfam" id="PF13793"/>
    </source>
</evidence>
<dbReference type="PANTHER" id="PTHR10210:SF41">
    <property type="entry name" value="RIBOSE-PHOSPHATE PYROPHOSPHOKINASE 1, CHLOROPLASTIC"/>
    <property type="match status" value="1"/>
</dbReference>
<feature type="domain" description="Ribose-phosphate pyrophosphokinase N-terminal" evidence="12">
    <location>
        <begin position="2"/>
        <end position="105"/>
    </location>
</feature>
<comment type="catalytic activity">
    <reaction evidence="11">
        <text>D-ribose 5-phosphate + ATP = 5-phospho-alpha-D-ribose 1-diphosphate + AMP + H(+)</text>
        <dbReference type="Rhea" id="RHEA:15609"/>
        <dbReference type="ChEBI" id="CHEBI:15378"/>
        <dbReference type="ChEBI" id="CHEBI:30616"/>
        <dbReference type="ChEBI" id="CHEBI:58017"/>
        <dbReference type="ChEBI" id="CHEBI:78346"/>
        <dbReference type="ChEBI" id="CHEBI:456215"/>
        <dbReference type="EC" id="2.7.6.1"/>
    </reaction>
</comment>
<dbReference type="AlphaFoldDB" id="A0A381TKZ8"/>
<evidence type="ECO:0000256" key="5">
    <source>
        <dbReference type="ARBA" id="ARBA00022723"/>
    </source>
</evidence>
<dbReference type="InterPro" id="IPR005946">
    <property type="entry name" value="Rib-P_diPkinase"/>
</dbReference>
<dbReference type="SUPFAM" id="SSF53271">
    <property type="entry name" value="PRTase-like"/>
    <property type="match status" value="1"/>
</dbReference>
<dbReference type="InterPro" id="IPR029057">
    <property type="entry name" value="PRTase-like"/>
</dbReference>
<evidence type="ECO:0000256" key="6">
    <source>
        <dbReference type="ARBA" id="ARBA00022727"/>
    </source>
</evidence>
<name>A0A381TKZ8_9ZZZZ</name>
<dbReference type="GO" id="GO:0005737">
    <property type="term" value="C:cytoplasm"/>
    <property type="evidence" value="ECO:0007669"/>
    <property type="project" value="TreeGrafter"/>
</dbReference>
<dbReference type="GO" id="GO:0005524">
    <property type="term" value="F:ATP binding"/>
    <property type="evidence" value="ECO:0007669"/>
    <property type="project" value="UniProtKB-KW"/>
</dbReference>
<dbReference type="NCBIfam" id="NF002320">
    <property type="entry name" value="PRK01259.1"/>
    <property type="match status" value="1"/>
</dbReference>
<evidence type="ECO:0000256" key="10">
    <source>
        <dbReference type="ARBA" id="ARBA00022842"/>
    </source>
</evidence>
<dbReference type="GO" id="GO:0004749">
    <property type="term" value="F:ribose phosphate diphosphokinase activity"/>
    <property type="evidence" value="ECO:0007669"/>
    <property type="project" value="UniProtKB-EC"/>
</dbReference>
<protein>
    <recommendedName>
        <fullName evidence="3">ribose-phosphate diphosphokinase</fullName>
        <ecNumber evidence="3">2.7.6.1</ecNumber>
    </recommendedName>
</protein>
<comment type="cofactor">
    <cofactor evidence="1">
        <name>Mg(2+)</name>
        <dbReference type="ChEBI" id="CHEBI:18420"/>
    </cofactor>
</comment>
<dbReference type="InterPro" id="IPR029099">
    <property type="entry name" value="Pribosyltran_N"/>
</dbReference>
<dbReference type="GO" id="GO:0006164">
    <property type="term" value="P:purine nucleotide biosynthetic process"/>
    <property type="evidence" value="ECO:0007669"/>
    <property type="project" value="TreeGrafter"/>
</dbReference>
<evidence type="ECO:0000256" key="7">
    <source>
        <dbReference type="ARBA" id="ARBA00022741"/>
    </source>
</evidence>
<dbReference type="FunFam" id="3.40.50.2020:FF:000001">
    <property type="entry name" value="Ribose-phosphate pyrophosphokinase"/>
    <property type="match status" value="1"/>
</dbReference>
<keyword evidence="10" id="KW-0460">Magnesium</keyword>
<evidence type="ECO:0000256" key="2">
    <source>
        <dbReference type="ARBA" id="ARBA00004996"/>
    </source>
</evidence>
<dbReference type="EMBL" id="UINC01004694">
    <property type="protein sequence ID" value="SVA16191.1"/>
    <property type="molecule type" value="Genomic_DNA"/>
</dbReference>
<comment type="pathway">
    <text evidence="2">Metabolic intermediate biosynthesis; 5-phospho-alpha-D-ribose 1-diphosphate biosynthesis; 5-phospho-alpha-D-ribose 1-diphosphate from D-ribose 5-phosphate (route I): step 1/1.</text>
</comment>
<evidence type="ECO:0000256" key="3">
    <source>
        <dbReference type="ARBA" id="ARBA00013247"/>
    </source>
</evidence>
<dbReference type="NCBIfam" id="TIGR01251">
    <property type="entry name" value="ribP_PPkin"/>
    <property type="match status" value="1"/>
</dbReference>
<dbReference type="CDD" id="cd06223">
    <property type="entry name" value="PRTases_typeI"/>
    <property type="match status" value="1"/>
</dbReference>
<dbReference type="GO" id="GO:0016301">
    <property type="term" value="F:kinase activity"/>
    <property type="evidence" value="ECO:0007669"/>
    <property type="project" value="UniProtKB-KW"/>
</dbReference>
<gene>
    <name evidence="13" type="ORF">METZ01_LOCUS69045</name>
</gene>
<sequence length="299" mass="32670">VEDICAYLHQSVGQVEVFKFSNDNTFVRILENVRQKDVFILQSTIEPVNDHIMELLIMIDAAKRASAGRITAVVPFYSYARTDKKDQPRVPITGRLVADLLETAGAERVVMVDLHAGQVQGFFQVPVDELTAMPKLVEYFVERDLDDPVVVATDIGISKKARDFADSISAPLAIVEKRRLGNDDRVESLNVIGDVYGHPVILFDDEIGTGGTMIAAADAITKQGSTDIYAVATHGVLSGDTSARLAEVSHIKEVVITDTVPLSADKVNFKMKVISVAPLLGEAIKRIHEGRSVGELFIQ</sequence>
<dbReference type="Pfam" id="PF14572">
    <property type="entry name" value="Pribosyl_synth"/>
    <property type="match status" value="1"/>
</dbReference>
<dbReference type="GO" id="GO:0000287">
    <property type="term" value="F:magnesium ion binding"/>
    <property type="evidence" value="ECO:0007669"/>
    <property type="project" value="InterPro"/>
</dbReference>
<feature type="non-terminal residue" evidence="13">
    <location>
        <position position="1"/>
    </location>
</feature>
<dbReference type="PANTHER" id="PTHR10210">
    <property type="entry name" value="RIBOSE-PHOSPHATE DIPHOSPHOKINASE FAMILY MEMBER"/>
    <property type="match status" value="1"/>
</dbReference>
<dbReference type="Gene3D" id="3.40.50.2020">
    <property type="match status" value="2"/>
</dbReference>
<evidence type="ECO:0000256" key="9">
    <source>
        <dbReference type="ARBA" id="ARBA00022840"/>
    </source>
</evidence>
<keyword evidence="8" id="KW-0418">Kinase</keyword>
<dbReference type="InterPro" id="IPR000842">
    <property type="entry name" value="PRib_PP_synth_CS"/>
</dbReference>
<dbReference type="GO" id="GO:0006015">
    <property type="term" value="P:5-phosphoribose 1-diphosphate biosynthetic process"/>
    <property type="evidence" value="ECO:0007669"/>
    <property type="project" value="TreeGrafter"/>
</dbReference>
<keyword evidence="9" id="KW-0067">ATP-binding</keyword>
<dbReference type="InterPro" id="IPR000836">
    <property type="entry name" value="PRTase_dom"/>
</dbReference>
<dbReference type="SMART" id="SM01400">
    <property type="entry name" value="Pribosyltran_N"/>
    <property type="match status" value="1"/>
</dbReference>
<evidence type="ECO:0000256" key="1">
    <source>
        <dbReference type="ARBA" id="ARBA00001946"/>
    </source>
</evidence>
<keyword evidence="6" id="KW-0545">Nucleotide biosynthesis</keyword>
<dbReference type="PROSITE" id="PS00114">
    <property type="entry name" value="PRPP_SYNTHASE"/>
    <property type="match status" value="1"/>
</dbReference>
<proteinExistence type="predicted"/>
<dbReference type="GO" id="GO:0009156">
    <property type="term" value="P:ribonucleoside monophosphate biosynthetic process"/>
    <property type="evidence" value="ECO:0007669"/>
    <property type="project" value="InterPro"/>
</dbReference>
<reference evidence="13" key="1">
    <citation type="submission" date="2018-05" db="EMBL/GenBank/DDBJ databases">
        <authorList>
            <person name="Lanie J.A."/>
            <person name="Ng W.-L."/>
            <person name="Kazmierczak K.M."/>
            <person name="Andrzejewski T.M."/>
            <person name="Davidsen T.M."/>
            <person name="Wayne K.J."/>
            <person name="Tettelin H."/>
            <person name="Glass J.I."/>
            <person name="Rusch D."/>
            <person name="Podicherti R."/>
            <person name="Tsui H.-C.T."/>
            <person name="Winkler M.E."/>
        </authorList>
    </citation>
    <scope>NUCLEOTIDE SEQUENCE</scope>
</reference>
<keyword evidence="7" id="KW-0547">Nucleotide-binding</keyword>
<evidence type="ECO:0000256" key="8">
    <source>
        <dbReference type="ARBA" id="ARBA00022777"/>
    </source>
</evidence>
<dbReference type="EC" id="2.7.6.1" evidence="3"/>
<keyword evidence="5" id="KW-0479">Metal-binding</keyword>
<organism evidence="13">
    <name type="scientific">marine metagenome</name>
    <dbReference type="NCBI Taxonomy" id="408172"/>
    <lineage>
        <taxon>unclassified sequences</taxon>
        <taxon>metagenomes</taxon>
        <taxon>ecological metagenomes</taxon>
    </lineage>
</organism>
<evidence type="ECO:0000313" key="13">
    <source>
        <dbReference type="EMBL" id="SVA16191.1"/>
    </source>
</evidence>
<accession>A0A381TKZ8</accession>
<keyword evidence="4" id="KW-0808">Transferase</keyword>
<evidence type="ECO:0000256" key="11">
    <source>
        <dbReference type="ARBA" id="ARBA00049535"/>
    </source>
</evidence>
<dbReference type="GO" id="GO:0002189">
    <property type="term" value="C:ribose phosphate diphosphokinase complex"/>
    <property type="evidence" value="ECO:0007669"/>
    <property type="project" value="TreeGrafter"/>
</dbReference>
<evidence type="ECO:0000256" key="4">
    <source>
        <dbReference type="ARBA" id="ARBA00022679"/>
    </source>
</evidence>